<dbReference type="EMBL" id="CP039908">
    <property type="protein sequence ID" value="QCM03116.1"/>
    <property type="molecule type" value="Genomic_DNA"/>
</dbReference>
<sequence length="63" mass="7150">MSSSLGAPGRPGAFRRPFRACSKARLRAFSLFFESRNRSNSLFCRISGRKTGFHFSSKCSSRW</sequence>
<proteinExistence type="predicted"/>
<reference evidence="1 2" key="1">
    <citation type="submission" date="2019-04" db="EMBL/GenBank/DDBJ databases">
        <title>Complete genome sequence of Agrobacterium tumefaciens CFBP6624.</title>
        <authorList>
            <person name="Haryono M."/>
            <person name="Lin Y.-C."/>
            <person name="Lai E.-M."/>
            <person name="Kuo C.-H."/>
        </authorList>
    </citation>
    <scope>NUCLEOTIDE SEQUENCE [LARGE SCALE GENOMIC DNA]</scope>
    <source>
        <strain evidence="1 2">CFBP6624</strain>
    </source>
</reference>
<name>A0AAE6BTF7_AGRTU</name>
<dbReference type="AlphaFoldDB" id="A0AAE6BTF7"/>
<dbReference type="Proteomes" id="UP000298646">
    <property type="component" value="Chromosome linear"/>
</dbReference>
<organism evidence="1 2">
    <name type="scientific">Agrobacterium tumefaciens</name>
    <dbReference type="NCBI Taxonomy" id="358"/>
    <lineage>
        <taxon>Bacteria</taxon>
        <taxon>Pseudomonadati</taxon>
        <taxon>Pseudomonadota</taxon>
        <taxon>Alphaproteobacteria</taxon>
        <taxon>Hyphomicrobiales</taxon>
        <taxon>Rhizobiaceae</taxon>
        <taxon>Rhizobium/Agrobacterium group</taxon>
        <taxon>Agrobacterium</taxon>
        <taxon>Agrobacterium tumefaciens complex</taxon>
    </lineage>
</organism>
<evidence type="ECO:0000313" key="1">
    <source>
        <dbReference type="EMBL" id="QCM03116.1"/>
    </source>
</evidence>
<gene>
    <name evidence="1" type="ORF">CFBP6624_23615</name>
</gene>
<evidence type="ECO:0000313" key="2">
    <source>
        <dbReference type="Proteomes" id="UP000298646"/>
    </source>
</evidence>
<accession>A0AAE6BTF7</accession>
<protein>
    <submittedName>
        <fullName evidence="1">Uncharacterized protein</fullName>
    </submittedName>
</protein>